<feature type="region of interest" description="Disordered" evidence="1">
    <location>
        <begin position="462"/>
        <end position="484"/>
    </location>
</feature>
<comment type="caution">
    <text evidence="3">The sequence shown here is derived from an EMBL/GenBank/DDBJ whole genome shotgun (WGS) entry which is preliminary data.</text>
</comment>
<feature type="compositionally biased region" description="Low complexity" evidence="1">
    <location>
        <begin position="471"/>
        <end position="484"/>
    </location>
</feature>
<feature type="chain" id="PRO_5042884639" description="Dickkopf N-terminal cysteine-rich domain-containing protein" evidence="2">
    <location>
        <begin position="27"/>
        <end position="637"/>
    </location>
</feature>
<dbReference type="EMBL" id="JAPDMQ010000520">
    <property type="protein sequence ID" value="KAK0523346.1"/>
    <property type="molecule type" value="Genomic_DNA"/>
</dbReference>
<sequence>MRHLPFNTAILLAACCLAVLHLAVHAQRDDGTFSFPRGRKPYGSLCYSDEECYTNFCGYDQYTDSTACIRQWEGGRCYENDMCGSRNCTSGRCVGSPPLGPCDDAYDCHGTNFTDVPQFCQTHQCFISEGFPCERDEQCGPGTQCLNGQCRRASQAPNSQCSVDAECASNRCLNSTQSPYCYDSDGRLQDECYYDRHCDRFPLGHACGNDGDCAQGFCRNSTCVAGKNGSPCVSDTQCTDKNALCGSGGKCISPAPGSLYPQEHCYVDAHCFSGRCSKRLNVTDKYDVSAFYFDGDVQPAYSAPEPLRCAYLKPGQSKCRTFVDCDPGLCKSGVCALGTNGDECLYNQHCQSVCGLDGRCYAPRPDRSLPIGEPCSSAEQCFSAVCETGTLSRPVPGSGGGGAGERHSVSDTVCMGANLDGPCARGSDCAQGACRSGTCQLLREGESCESGSQCYSTSCAPSTSTPPSPSQPSSSSDSNTGSSKTCRALDARQACSENGQCFSQRCSQEACTGTGSSNACADRSTCAAVSTGGACRSTSDCRTNAVCAPDGNGGGGGGVGGRCKLQADETCSSDEACLSNACVGRKCARKATSASGKGVAKSTTTTTTATRRNPTSTPSAGNRTSARSSPGAASSRA</sequence>
<accession>A0AAN6G7R4</accession>
<name>A0AAN6G7R4_9BASI</name>
<dbReference type="PROSITE" id="PS51257">
    <property type="entry name" value="PROKAR_LIPOPROTEIN"/>
    <property type="match status" value="1"/>
</dbReference>
<protein>
    <recommendedName>
        <fullName evidence="5">Dickkopf N-terminal cysteine-rich domain-containing protein</fullName>
    </recommendedName>
</protein>
<dbReference type="AlphaFoldDB" id="A0AAN6G7R4"/>
<gene>
    <name evidence="3" type="ORF">OC842_006178</name>
</gene>
<evidence type="ECO:0000256" key="1">
    <source>
        <dbReference type="SAM" id="MobiDB-lite"/>
    </source>
</evidence>
<evidence type="ECO:0008006" key="5">
    <source>
        <dbReference type="Google" id="ProtNLM"/>
    </source>
</evidence>
<organism evidence="3 4">
    <name type="scientific">Tilletia horrida</name>
    <dbReference type="NCBI Taxonomy" id="155126"/>
    <lineage>
        <taxon>Eukaryota</taxon>
        <taxon>Fungi</taxon>
        <taxon>Dikarya</taxon>
        <taxon>Basidiomycota</taxon>
        <taxon>Ustilaginomycotina</taxon>
        <taxon>Exobasidiomycetes</taxon>
        <taxon>Tilletiales</taxon>
        <taxon>Tilletiaceae</taxon>
        <taxon>Tilletia</taxon>
    </lineage>
</organism>
<feature type="signal peptide" evidence="2">
    <location>
        <begin position="1"/>
        <end position="26"/>
    </location>
</feature>
<keyword evidence="2" id="KW-0732">Signal</keyword>
<feature type="region of interest" description="Disordered" evidence="1">
    <location>
        <begin position="589"/>
        <end position="637"/>
    </location>
</feature>
<keyword evidence="4" id="KW-1185">Reference proteome</keyword>
<reference evidence="3" key="1">
    <citation type="journal article" date="2023" name="PhytoFront">
        <title>Draft Genome Resources of Seven Strains of Tilletia horrida, Causal Agent of Kernel Smut of Rice.</title>
        <authorList>
            <person name="Khanal S."/>
            <person name="Antony Babu S."/>
            <person name="Zhou X.G."/>
        </authorList>
    </citation>
    <scope>NUCLEOTIDE SEQUENCE</scope>
    <source>
        <strain evidence="3">TX3</strain>
    </source>
</reference>
<evidence type="ECO:0000313" key="4">
    <source>
        <dbReference type="Proteomes" id="UP001176521"/>
    </source>
</evidence>
<dbReference type="Proteomes" id="UP001176521">
    <property type="component" value="Unassembled WGS sequence"/>
</dbReference>
<proteinExistence type="predicted"/>
<feature type="compositionally biased region" description="Low complexity" evidence="1">
    <location>
        <begin position="602"/>
        <end position="637"/>
    </location>
</feature>
<evidence type="ECO:0000256" key="2">
    <source>
        <dbReference type="SAM" id="SignalP"/>
    </source>
</evidence>
<evidence type="ECO:0000313" key="3">
    <source>
        <dbReference type="EMBL" id="KAK0523346.1"/>
    </source>
</evidence>